<evidence type="ECO:0000256" key="4">
    <source>
        <dbReference type="ARBA" id="ARBA00022679"/>
    </source>
</evidence>
<dbReference type="InterPro" id="IPR050297">
    <property type="entry name" value="LipidA_mod_glycosyltrf_83"/>
</dbReference>
<feature type="transmembrane region" description="Helical" evidence="8">
    <location>
        <begin position="265"/>
        <end position="286"/>
    </location>
</feature>
<name>A0A1H2AST1_MUCMA</name>
<protein>
    <submittedName>
        <fullName evidence="10">Dolichyl-phosphate-mannose-protein mannosyltransferase</fullName>
    </submittedName>
</protein>
<dbReference type="Pfam" id="PF13231">
    <property type="entry name" value="PMT_2"/>
    <property type="match status" value="1"/>
</dbReference>
<evidence type="ECO:0000256" key="1">
    <source>
        <dbReference type="ARBA" id="ARBA00004651"/>
    </source>
</evidence>
<dbReference type="GO" id="GO:0016763">
    <property type="term" value="F:pentosyltransferase activity"/>
    <property type="evidence" value="ECO:0007669"/>
    <property type="project" value="TreeGrafter"/>
</dbReference>
<keyword evidence="2" id="KW-1003">Cell membrane</keyword>
<dbReference type="PANTHER" id="PTHR33908:SF11">
    <property type="entry name" value="MEMBRANE PROTEIN"/>
    <property type="match status" value="1"/>
</dbReference>
<comment type="subcellular location">
    <subcellularLocation>
        <location evidence="1">Cell membrane</location>
        <topology evidence="1">Multi-pass membrane protein</topology>
    </subcellularLocation>
</comment>
<dbReference type="STRING" id="652787.SAMN05216490_3678"/>
<feature type="transmembrane region" description="Helical" evidence="8">
    <location>
        <begin position="322"/>
        <end position="343"/>
    </location>
</feature>
<evidence type="ECO:0000256" key="5">
    <source>
        <dbReference type="ARBA" id="ARBA00022692"/>
    </source>
</evidence>
<evidence type="ECO:0000256" key="6">
    <source>
        <dbReference type="ARBA" id="ARBA00022989"/>
    </source>
</evidence>
<evidence type="ECO:0000256" key="2">
    <source>
        <dbReference type="ARBA" id="ARBA00022475"/>
    </source>
</evidence>
<feature type="domain" description="Glycosyltransferase RgtA/B/C/D-like" evidence="9">
    <location>
        <begin position="56"/>
        <end position="207"/>
    </location>
</feature>
<organism evidence="10 11">
    <name type="scientific">Mucilaginibacter mallensis</name>
    <dbReference type="NCBI Taxonomy" id="652787"/>
    <lineage>
        <taxon>Bacteria</taxon>
        <taxon>Pseudomonadati</taxon>
        <taxon>Bacteroidota</taxon>
        <taxon>Sphingobacteriia</taxon>
        <taxon>Sphingobacteriales</taxon>
        <taxon>Sphingobacteriaceae</taxon>
        <taxon>Mucilaginibacter</taxon>
    </lineage>
</organism>
<dbReference type="EMBL" id="LT629740">
    <property type="protein sequence ID" value="SDT48596.1"/>
    <property type="molecule type" value="Genomic_DNA"/>
</dbReference>
<feature type="transmembrane region" description="Helical" evidence="8">
    <location>
        <begin position="76"/>
        <end position="96"/>
    </location>
</feature>
<keyword evidence="6 8" id="KW-1133">Transmembrane helix</keyword>
<evidence type="ECO:0000259" key="9">
    <source>
        <dbReference type="Pfam" id="PF13231"/>
    </source>
</evidence>
<feature type="transmembrane region" description="Helical" evidence="8">
    <location>
        <begin position="16"/>
        <end position="34"/>
    </location>
</feature>
<feature type="transmembrane region" description="Helical" evidence="8">
    <location>
        <begin position="188"/>
        <end position="207"/>
    </location>
</feature>
<keyword evidence="7 8" id="KW-0472">Membrane</keyword>
<dbReference type="GO" id="GO:0005886">
    <property type="term" value="C:plasma membrane"/>
    <property type="evidence" value="ECO:0007669"/>
    <property type="project" value="UniProtKB-SubCell"/>
</dbReference>
<keyword evidence="4 10" id="KW-0808">Transferase</keyword>
<gene>
    <name evidence="10" type="ORF">SAMN05216490_3678</name>
</gene>
<dbReference type="OrthoDB" id="9813729at2"/>
<accession>A0A1H2AST1</accession>
<feature type="transmembrane region" description="Helical" evidence="8">
    <location>
        <begin position="151"/>
        <end position="176"/>
    </location>
</feature>
<keyword evidence="11" id="KW-1185">Reference proteome</keyword>
<evidence type="ECO:0000256" key="3">
    <source>
        <dbReference type="ARBA" id="ARBA00022676"/>
    </source>
</evidence>
<evidence type="ECO:0000313" key="10">
    <source>
        <dbReference type="EMBL" id="SDT48596.1"/>
    </source>
</evidence>
<evidence type="ECO:0000313" key="11">
    <source>
        <dbReference type="Proteomes" id="UP000199679"/>
    </source>
</evidence>
<evidence type="ECO:0000256" key="8">
    <source>
        <dbReference type="SAM" id="Phobius"/>
    </source>
</evidence>
<evidence type="ECO:0000256" key="7">
    <source>
        <dbReference type="ARBA" id="ARBA00023136"/>
    </source>
</evidence>
<keyword evidence="5 8" id="KW-0812">Transmembrane</keyword>
<feature type="transmembrane region" description="Helical" evidence="8">
    <location>
        <begin position="128"/>
        <end position="145"/>
    </location>
</feature>
<dbReference type="GO" id="GO:0009103">
    <property type="term" value="P:lipopolysaccharide biosynthetic process"/>
    <property type="evidence" value="ECO:0007669"/>
    <property type="project" value="UniProtKB-ARBA"/>
</dbReference>
<feature type="transmembrane region" description="Helical" evidence="8">
    <location>
        <begin position="292"/>
        <end position="310"/>
    </location>
</feature>
<feature type="transmembrane region" description="Helical" evidence="8">
    <location>
        <begin position="234"/>
        <end position="253"/>
    </location>
</feature>
<keyword evidence="3 10" id="KW-0328">Glycosyltransferase</keyword>
<dbReference type="InterPro" id="IPR038731">
    <property type="entry name" value="RgtA/B/C-like"/>
</dbReference>
<dbReference type="Proteomes" id="UP000199679">
    <property type="component" value="Chromosome I"/>
</dbReference>
<dbReference type="PANTHER" id="PTHR33908">
    <property type="entry name" value="MANNOSYLTRANSFERASE YKCB-RELATED"/>
    <property type="match status" value="1"/>
</dbReference>
<dbReference type="RefSeq" id="WP_091376235.1">
    <property type="nucleotide sequence ID" value="NZ_LT629740.1"/>
</dbReference>
<dbReference type="AlphaFoldDB" id="A0A1H2AST1"/>
<proteinExistence type="predicted"/>
<sequence>MPELTANKTFQSNKTIWYFLLAWTALNIIQAYTLELHADEAYYWLYSRFLDWGYFDHPPMVALFIRFGDSIMHNELGLRILTITVSTASIYILWLILKKYNANARLFIVVISCMFMVHMYGFTTTPDAPLFFFAVVFYYFYQRYIDNDSWILALVLGLVVACLLYSKYHAVLLIGFTVLANLSLLKRWSFWFIVVLAAVLFIPHILWQVHHNFPSLNYHLSERSADKYHPEFTYLYPLGQILMAGPLVGWYLFYRGFSARVTDAFTRCLMVNSIGTPIFFLISSFRGEVQPQWTYIAFAPLILLILISFAQKPVIPKWFYPVAIINIVIIVAIRICLISGIPIGRLQSQFGFKNWSYVVKQKVGDHYVIFNEGFQNPSKYDYYNNTLKGFAYDSRYYRSTQFDIWPIEDSLQHKRVYYLLTYNSPGVTTDSIKVSAGTWYGGWVDDVRTYQKVIIDNGNYKMSAAPGQKIKFNLTITNPYPYAIDFSNKGWQHKVFMEACFFNEKGEMQSQLTDTSFNKIALKPGQSTHYSFTIVSPKQKGRYDLLFSLQTEPFVGSKNSRIVKFTVE</sequence>
<reference evidence="10 11" key="1">
    <citation type="submission" date="2016-10" db="EMBL/GenBank/DDBJ databases">
        <authorList>
            <person name="de Groot N.N."/>
        </authorList>
    </citation>
    <scope>NUCLEOTIDE SEQUENCE [LARGE SCALE GENOMIC DNA]</scope>
    <source>
        <strain evidence="10 11">MP1X4</strain>
    </source>
</reference>